<comment type="caution">
    <text evidence="2">The sequence shown here is derived from an EMBL/GenBank/DDBJ whole genome shotgun (WGS) entry which is preliminary data.</text>
</comment>
<dbReference type="EMBL" id="JANPWB010000006">
    <property type="protein sequence ID" value="KAJ1182773.1"/>
    <property type="molecule type" value="Genomic_DNA"/>
</dbReference>
<evidence type="ECO:0000256" key="1">
    <source>
        <dbReference type="SAM" id="MobiDB-lite"/>
    </source>
</evidence>
<feature type="non-terminal residue" evidence="2">
    <location>
        <position position="70"/>
    </location>
</feature>
<sequence length="70" mass="7439">VAYKLFCTGYPPNMLCPKGDGGSPLSSMIWSSKEWHLGTDPESSNSKPTEAPQDCGIIMVSGDSDLEAFG</sequence>
<name>A0AAV7U210_PLEWA</name>
<gene>
    <name evidence="2" type="ORF">NDU88_007954</name>
</gene>
<dbReference type="AlphaFoldDB" id="A0AAV7U210"/>
<protein>
    <submittedName>
        <fullName evidence="2">Uncharacterized protein</fullName>
    </submittedName>
</protein>
<evidence type="ECO:0000313" key="2">
    <source>
        <dbReference type="EMBL" id="KAJ1182773.1"/>
    </source>
</evidence>
<keyword evidence="3" id="KW-1185">Reference proteome</keyword>
<feature type="non-terminal residue" evidence="2">
    <location>
        <position position="1"/>
    </location>
</feature>
<accession>A0AAV7U210</accession>
<dbReference type="Proteomes" id="UP001066276">
    <property type="component" value="Chromosome 3_2"/>
</dbReference>
<feature type="region of interest" description="Disordered" evidence="1">
    <location>
        <begin position="36"/>
        <end position="55"/>
    </location>
</feature>
<organism evidence="2 3">
    <name type="scientific">Pleurodeles waltl</name>
    <name type="common">Iberian ribbed newt</name>
    <dbReference type="NCBI Taxonomy" id="8319"/>
    <lineage>
        <taxon>Eukaryota</taxon>
        <taxon>Metazoa</taxon>
        <taxon>Chordata</taxon>
        <taxon>Craniata</taxon>
        <taxon>Vertebrata</taxon>
        <taxon>Euteleostomi</taxon>
        <taxon>Amphibia</taxon>
        <taxon>Batrachia</taxon>
        <taxon>Caudata</taxon>
        <taxon>Salamandroidea</taxon>
        <taxon>Salamandridae</taxon>
        <taxon>Pleurodelinae</taxon>
        <taxon>Pleurodeles</taxon>
    </lineage>
</organism>
<proteinExistence type="predicted"/>
<evidence type="ECO:0000313" key="3">
    <source>
        <dbReference type="Proteomes" id="UP001066276"/>
    </source>
</evidence>
<reference evidence="2" key="1">
    <citation type="journal article" date="2022" name="bioRxiv">
        <title>Sequencing and chromosome-scale assembly of the giantPleurodeles waltlgenome.</title>
        <authorList>
            <person name="Brown T."/>
            <person name="Elewa A."/>
            <person name="Iarovenko S."/>
            <person name="Subramanian E."/>
            <person name="Araus A.J."/>
            <person name="Petzold A."/>
            <person name="Susuki M."/>
            <person name="Suzuki K.-i.T."/>
            <person name="Hayashi T."/>
            <person name="Toyoda A."/>
            <person name="Oliveira C."/>
            <person name="Osipova E."/>
            <person name="Leigh N.D."/>
            <person name="Simon A."/>
            <person name="Yun M.H."/>
        </authorList>
    </citation>
    <scope>NUCLEOTIDE SEQUENCE</scope>
    <source>
        <strain evidence="2">20211129_DDA</strain>
        <tissue evidence="2">Liver</tissue>
    </source>
</reference>